<protein>
    <submittedName>
        <fullName evidence="1">Uncharacterized protein</fullName>
    </submittedName>
</protein>
<dbReference type="Proteomes" id="UP001231649">
    <property type="component" value="Chromosome 16"/>
</dbReference>
<organism evidence="1 2">
    <name type="scientific">Mythimna loreyi</name>
    <dbReference type="NCBI Taxonomy" id="667449"/>
    <lineage>
        <taxon>Eukaryota</taxon>
        <taxon>Metazoa</taxon>
        <taxon>Ecdysozoa</taxon>
        <taxon>Arthropoda</taxon>
        <taxon>Hexapoda</taxon>
        <taxon>Insecta</taxon>
        <taxon>Pterygota</taxon>
        <taxon>Neoptera</taxon>
        <taxon>Endopterygota</taxon>
        <taxon>Lepidoptera</taxon>
        <taxon>Glossata</taxon>
        <taxon>Ditrysia</taxon>
        <taxon>Noctuoidea</taxon>
        <taxon>Noctuidae</taxon>
        <taxon>Noctuinae</taxon>
        <taxon>Hadenini</taxon>
        <taxon>Mythimna</taxon>
    </lineage>
</organism>
<name>A0ACC2QP91_9NEOP</name>
<accession>A0ACC2QP91</accession>
<evidence type="ECO:0000313" key="2">
    <source>
        <dbReference type="Proteomes" id="UP001231649"/>
    </source>
</evidence>
<keyword evidence="2" id="KW-1185">Reference proteome</keyword>
<gene>
    <name evidence="1" type="ORF">PYW08_004207</name>
</gene>
<evidence type="ECO:0000313" key="1">
    <source>
        <dbReference type="EMBL" id="KAJ8721805.1"/>
    </source>
</evidence>
<reference evidence="1" key="1">
    <citation type="submission" date="2023-03" db="EMBL/GenBank/DDBJ databases">
        <title>Chromosome-level genomes of two armyworms, Mythimna separata and Mythimna loreyi, provide insights into the biosynthesis and reception of sex pheromones.</title>
        <authorList>
            <person name="Zhao H."/>
        </authorList>
    </citation>
    <scope>NUCLEOTIDE SEQUENCE</scope>
    <source>
        <strain evidence="1">BeijingLab</strain>
    </source>
</reference>
<dbReference type="EMBL" id="CM056792">
    <property type="protein sequence ID" value="KAJ8721805.1"/>
    <property type="molecule type" value="Genomic_DNA"/>
</dbReference>
<comment type="caution">
    <text evidence="1">The sequence shown here is derived from an EMBL/GenBank/DDBJ whole genome shotgun (WGS) entry which is preliminary data.</text>
</comment>
<proteinExistence type="predicted"/>
<sequence length="859" mass="96894">MKMEACVRGFSFMAESKADLQFIEGGELERAWRSTRRERLKQREQRIWDNFVMEQDAVQGVCDDDPYQFLDPLPESCMKEIMEQEQPPVVIEKTEEEPPKVKEQSQHGTGDSLAGDDGQHTCVVTFADEMDRDGSDMFYIFDDDQSGGEEDNLNESNSPDTVRELPNESARPSGDQAPETNNELKQSSSKSSENVATVIESSIYCARVKEIRVKINEELLALMTSLDRRDILLTSEPEDISRMVKRSAEFCNRFNRIHMYQLQRQIHDIKRNNNQALPFAKHTQFQLQMGRIVTLHQNLLQSFMVFHKSFGQTCCVRESAGALGSLLAAVRDATHMCRNVAPPRDFVASQDLYKDDLLATCDKVDEFVTEYAIRCEEFLNRFESVNSVCSKRSSKKDNKVKKRPWNNKSPKKTGIESQLSMYSMDTRIHFHPKPIASSKGYQTVSSKNRMGPGTTLNLKRAGPVDKAEAPKSTRRSRRPLMRDPNAGQPRAPKPEIESDIQTMVEAVETCASSHMSCSDSPRAARPPRRPPARRAPPAPHTPRDPLLLANLATPRSHSTAAKKPQASPRPTKTSNEPSPTKPKPAGLSPKSTEALKDALNLVKNEQETEEPVIPILTIKCAMKKEVNTEEGETKRSPTSRESPKDAKKMCNVTTPDGSQLKLVYKYEDGNQTEGTPRRGSSPHSKHHGRDVERDRNQMDNGSPDRYEVTRLLKQLCSGDGSIKPDRVTGAKNAQLVHVSGSSPRQPSTPQLLRILEETIKKKMPKPLFQPPPSARSIDRYRLQFNIGEKTADALFQYRTKFVQHMLTSAMYANSAVGKPWEMIGNVSEQLIDEILLKCVSKMELREIIQQLYHKETTCP</sequence>